<dbReference type="Proteomes" id="UP000431826">
    <property type="component" value="Unassembled WGS sequence"/>
</dbReference>
<organism evidence="1 2">
    <name type="scientific">Streptomyces tubercidicus</name>
    <dbReference type="NCBI Taxonomy" id="47759"/>
    <lineage>
        <taxon>Bacteria</taxon>
        <taxon>Bacillati</taxon>
        <taxon>Actinomycetota</taxon>
        <taxon>Actinomycetes</taxon>
        <taxon>Kitasatosporales</taxon>
        <taxon>Streptomycetaceae</taxon>
        <taxon>Streptomyces</taxon>
    </lineage>
</organism>
<comment type="caution">
    <text evidence="1">The sequence shown here is derived from an EMBL/GenBank/DDBJ whole genome shotgun (WGS) entry which is preliminary data.</text>
</comment>
<accession>A0A640UKD8</accession>
<reference evidence="1 2" key="1">
    <citation type="submission" date="2019-12" db="EMBL/GenBank/DDBJ databases">
        <title>Whole genome shotgun sequence of Streptomyces tubercidicus NBRC 13090.</title>
        <authorList>
            <person name="Ichikawa N."/>
            <person name="Kimura A."/>
            <person name="Kitahashi Y."/>
            <person name="Komaki H."/>
            <person name="Tamura T."/>
        </authorList>
    </citation>
    <scope>NUCLEOTIDE SEQUENCE [LARGE SCALE GENOMIC DNA]</scope>
    <source>
        <strain evidence="1 2">NBRC 13090</strain>
    </source>
</reference>
<evidence type="ECO:0008006" key="3">
    <source>
        <dbReference type="Google" id="ProtNLM"/>
    </source>
</evidence>
<dbReference type="GeneID" id="96288050"/>
<keyword evidence="2" id="KW-1185">Reference proteome</keyword>
<protein>
    <recommendedName>
        <fullName evidence="3">ANTAR domain-containing protein</fullName>
    </recommendedName>
</protein>
<dbReference type="EMBL" id="BLIR01000001">
    <property type="protein sequence ID" value="GFE35802.1"/>
    <property type="molecule type" value="Genomic_DNA"/>
</dbReference>
<name>A0A640UKD8_9ACTN</name>
<dbReference type="RefSeq" id="WP_308789360.1">
    <property type="nucleotide sequence ID" value="NZ_BLIR01000001.1"/>
</dbReference>
<evidence type="ECO:0000313" key="2">
    <source>
        <dbReference type="Proteomes" id="UP000431826"/>
    </source>
</evidence>
<gene>
    <name evidence="1" type="ORF">Stube_04750</name>
</gene>
<dbReference type="AlphaFoldDB" id="A0A640UKD8"/>
<evidence type="ECO:0000313" key="1">
    <source>
        <dbReference type="EMBL" id="GFE35802.1"/>
    </source>
</evidence>
<proteinExistence type="predicted"/>
<sequence length="70" mass="7824">MIELETLRLGVEGKTLIWRTLLVVAAGEPRLDEYQLHHLLDRARGQIDTLETLRLQAAAAVFSPGAQRDS</sequence>